<evidence type="ECO:0000313" key="4">
    <source>
        <dbReference type="EMBL" id="CPV32201.1"/>
    </source>
</evidence>
<dbReference type="InterPro" id="IPR036779">
    <property type="entry name" value="LysM_dom_sf"/>
</dbReference>
<dbReference type="Proteomes" id="UP000045782">
    <property type="component" value="Unassembled WGS sequence"/>
</dbReference>
<feature type="region of interest" description="Disordered" evidence="1">
    <location>
        <begin position="1"/>
        <end position="23"/>
    </location>
</feature>
<dbReference type="AlphaFoldDB" id="A0A0U1AYR4"/>
<dbReference type="Gene3D" id="3.10.350.10">
    <property type="entry name" value="LysM domain"/>
    <property type="match status" value="1"/>
</dbReference>
<evidence type="ECO:0000259" key="3">
    <source>
        <dbReference type="SMART" id="SM00257"/>
    </source>
</evidence>
<dbReference type="EMBL" id="CSWP01000001">
    <property type="protein sequence ID" value="CPV32201.1"/>
    <property type="molecule type" value="Genomic_DNA"/>
</dbReference>
<name>A0A0U1AYR4_9MYCO</name>
<evidence type="ECO:0000256" key="2">
    <source>
        <dbReference type="SAM" id="Phobius"/>
    </source>
</evidence>
<accession>A0A0U1AYR4</accession>
<keyword evidence="2" id="KW-0812">Transmembrane</keyword>
<dbReference type="Pfam" id="PF01476">
    <property type="entry name" value="LysM"/>
    <property type="match status" value="1"/>
</dbReference>
<evidence type="ECO:0000256" key="1">
    <source>
        <dbReference type="SAM" id="MobiDB-lite"/>
    </source>
</evidence>
<dbReference type="SMART" id="SM00257">
    <property type="entry name" value="LysM"/>
    <property type="match status" value="1"/>
</dbReference>
<protein>
    <submittedName>
        <fullName evidence="4">LysM domain-containing protein</fullName>
    </submittedName>
</protein>
<feature type="transmembrane region" description="Helical" evidence="2">
    <location>
        <begin position="78"/>
        <end position="99"/>
    </location>
</feature>
<proteinExistence type="predicted"/>
<dbReference type="InterPro" id="IPR018392">
    <property type="entry name" value="LysM"/>
</dbReference>
<reference evidence="4 5" key="1">
    <citation type="submission" date="2015-03" db="EMBL/GenBank/DDBJ databases">
        <authorList>
            <person name="Murphy D."/>
        </authorList>
    </citation>
    <scope>NUCLEOTIDE SEQUENCE [LARGE SCALE GENOMIC DNA]</scope>
    <source>
        <strain evidence="4 5">PAP088</strain>
    </source>
</reference>
<keyword evidence="2" id="KW-1133">Transmembrane helix</keyword>
<feature type="domain" description="LysM" evidence="3">
    <location>
        <begin position="119"/>
        <end position="168"/>
    </location>
</feature>
<dbReference type="RefSeq" id="WP_005057198.1">
    <property type="nucleotide sequence ID" value="NZ_AP022621.1"/>
</dbReference>
<sequence length="170" mass="17798">MSTNVLTPPRGSHAREGAPREYAPPARAYSAEYPLTQRRALPVRTVAYRRPAGRPVAYRGNGIRVSGVAHRVHRRRPVSLKATIVVAVGAAVATMWLLMLGQVSAAGIGGAGVPDRLAVVQVAPGETLADVASRVAPEAPRSAVVSKIRELNELDSATVQAGQTLVSPVG</sequence>
<keyword evidence="2" id="KW-0472">Membrane</keyword>
<gene>
    <name evidence="4" type="ORF">ERS075579_00316</name>
</gene>
<organism evidence="4 5">
    <name type="scientific">Mycobacteroides abscessus</name>
    <dbReference type="NCBI Taxonomy" id="36809"/>
    <lineage>
        <taxon>Bacteria</taxon>
        <taxon>Bacillati</taxon>
        <taxon>Actinomycetota</taxon>
        <taxon>Actinomycetes</taxon>
        <taxon>Mycobacteriales</taxon>
        <taxon>Mycobacteriaceae</taxon>
        <taxon>Mycobacteroides</taxon>
    </lineage>
</organism>
<evidence type="ECO:0000313" key="5">
    <source>
        <dbReference type="Proteomes" id="UP000045782"/>
    </source>
</evidence>